<evidence type="ECO:0000256" key="7">
    <source>
        <dbReference type="ARBA" id="ARBA00022989"/>
    </source>
</evidence>
<dbReference type="STRING" id="10029.G3HFK3"/>
<reference evidence="12" key="1">
    <citation type="journal article" date="2011" name="Nat. Biotechnol.">
        <title>The genomic sequence of the Chinese hamster ovary (CHO)-K1 cell line.</title>
        <authorList>
            <person name="Xu X."/>
            <person name="Nagarajan H."/>
            <person name="Lewis N.E."/>
            <person name="Pan S."/>
            <person name="Cai Z."/>
            <person name="Liu X."/>
            <person name="Chen W."/>
            <person name="Xie M."/>
            <person name="Wang W."/>
            <person name="Hammond S."/>
            <person name="Andersen M.R."/>
            <person name="Neff N."/>
            <person name="Passarelli B."/>
            <person name="Koh W."/>
            <person name="Fan H.C."/>
            <person name="Wang J."/>
            <person name="Gui Y."/>
            <person name="Lee K.H."/>
            <person name="Betenbaugh M.J."/>
            <person name="Quake S.R."/>
            <person name="Famili I."/>
            <person name="Palsson B.O."/>
            <person name="Wang J."/>
        </authorList>
    </citation>
    <scope>NUCLEOTIDE SEQUENCE [LARGE SCALE GENOMIC DNA]</scope>
    <source>
        <strain evidence="12">CHO K1 cell line</strain>
    </source>
</reference>
<keyword evidence="7" id="KW-1133">Transmembrane helix</keyword>
<dbReference type="InterPro" id="IPR003406">
    <property type="entry name" value="Glyco_trans_14"/>
</dbReference>
<evidence type="ECO:0000256" key="3">
    <source>
        <dbReference type="ARBA" id="ARBA00022676"/>
    </source>
</evidence>
<dbReference type="InParanoid" id="G3HFK3"/>
<evidence type="ECO:0000256" key="10">
    <source>
        <dbReference type="ARBA" id="ARBA00038150"/>
    </source>
</evidence>
<evidence type="ECO:0000256" key="2">
    <source>
        <dbReference type="ARBA" id="ARBA00004922"/>
    </source>
</evidence>
<evidence type="ECO:0000313" key="11">
    <source>
        <dbReference type="EMBL" id="EGW09049.1"/>
    </source>
</evidence>
<keyword evidence="3" id="KW-0328">Glycosyltransferase</keyword>
<dbReference type="GO" id="GO:0008375">
    <property type="term" value="F:acetylglucosaminyltransferase activity"/>
    <property type="evidence" value="ECO:0007669"/>
    <property type="project" value="TreeGrafter"/>
</dbReference>
<comment type="pathway">
    <text evidence="2">Protein modification; protein glycosylation.</text>
</comment>
<proteinExistence type="inferred from homology"/>
<dbReference type="Pfam" id="PF02485">
    <property type="entry name" value="Branch"/>
    <property type="match status" value="1"/>
</dbReference>
<evidence type="ECO:0000256" key="1">
    <source>
        <dbReference type="ARBA" id="ARBA00004323"/>
    </source>
</evidence>
<dbReference type="GO" id="GO:0000139">
    <property type="term" value="C:Golgi membrane"/>
    <property type="evidence" value="ECO:0007669"/>
    <property type="project" value="UniProtKB-SubCell"/>
</dbReference>
<dbReference type="Proteomes" id="UP000001075">
    <property type="component" value="Unassembled WGS sequence"/>
</dbReference>
<gene>
    <name evidence="11" type="ORF">I79_009362</name>
</gene>
<dbReference type="EMBL" id="JH000330">
    <property type="protein sequence ID" value="EGW09049.1"/>
    <property type="molecule type" value="Genomic_DNA"/>
</dbReference>
<protein>
    <submittedName>
        <fullName evidence="11">N-acetyllactosaminide beta-1,6-N-acetylglucosaminyl-transferase</fullName>
    </submittedName>
</protein>
<evidence type="ECO:0000256" key="9">
    <source>
        <dbReference type="ARBA" id="ARBA00023180"/>
    </source>
</evidence>
<keyword evidence="5" id="KW-0812">Transmembrane</keyword>
<comment type="similarity">
    <text evidence="10">Belongs to the glycosyltransferase 14 family.</text>
</comment>
<dbReference type="GO" id="GO:0007179">
    <property type="term" value="P:transforming growth factor beta receptor signaling pathway"/>
    <property type="evidence" value="ECO:0007669"/>
    <property type="project" value="TreeGrafter"/>
</dbReference>
<evidence type="ECO:0000256" key="4">
    <source>
        <dbReference type="ARBA" id="ARBA00022679"/>
    </source>
</evidence>
<comment type="subcellular location">
    <subcellularLocation>
        <location evidence="1">Golgi apparatus membrane</location>
        <topology evidence="1">Single-pass type II membrane protein</topology>
    </subcellularLocation>
</comment>
<accession>G3HFK3</accession>
<dbReference type="PANTHER" id="PTHR19297">
    <property type="entry name" value="GLYCOSYLTRANSFERASE 14 FAMILY MEMBER"/>
    <property type="match status" value="1"/>
</dbReference>
<evidence type="ECO:0000313" key="12">
    <source>
        <dbReference type="Proteomes" id="UP000001075"/>
    </source>
</evidence>
<name>G3HFK3_CRIGR</name>
<dbReference type="eggNOG" id="KOG0799">
    <property type="taxonomic scope" value="Eukaryota"/>
</dbReference>
<evidence type="ECO:0000256" key="8">
    <source>
        <dbReference type="ARBA" id="ARBA00023136"/>
    </source>
</evidence>
<keyword evidence="4 11" id="KW-0808">Transferase</keyword>
<dbReference type="AlphaFoldDB" id="G3HFK3"/>
<evidence type="ECO:0000256" key="5">
    <source>
        <dbReference type="ARBA" id="ARBA00022692"/>
    </source>
</evidence>
<organism evidence="11 12">
    <name type="scientific">Cricetulus griseus</name>
    <name type="common">Chinese hamster</name>
    <name type="synonym">Cricetulus barabensis griseus</name>
    <dbReference type="NCBI Taxonomy" id="10029"/>
    <lineage>
        <taxon>Eukaryota</taxon>
        <taxon>Metazoa</taxon>
        <taxon>Chordata</taxon>
        <taxon>Craniata</taxon>
        <taxon>Vertebrata</taxon>
        <taxon>Euteleostomi</taxon>
        <taxon>Mammalia</taxon>
        <taxon>Eutheria</taxon>
        <taxon>Euarchontoglires</taxon>
        <taxon>Glires</taxon>
        <taxon>Rodentia</taxon>
        <taxon>Myomorpha</taxon>
        <taxon>Muroidea</taxon>
        <taxon>Cricetidae</taxon>
        <taxon>Cricetinae</taxon>
        <taxon>Cricetulus</taxon>
    </lineage>
</organism>
<evidence type="ECO:0000256" key="6">
    <source>
        <dbReference type="ARBA" id="ARBA00022968"/>
    </source>
</evidence>
<dbReference type="PaxDb" id="10029-XP_007633162.1"/>
<dbReference type="PANTHER" id="PTHR19297:SF190">
    <property type="entry name" value="N-ACETYLLACTOSAMINIDE BETA-1,6-N-ACETYLGLUCOSAMINYL-TRANSFERASE"/>
    <property type="match status" value="1"/>
</dbReference>
<sequence>MPQNVYCVHVDRKATETFKDAVQQLLSCFPNAFLASKMEPVVYGGFSRLQADLNCMKDLVASEVPWKYVLNTCGQDFPLKTNKEIVQYLKGFIGKNLTPGVLPPAHAIGRTKYVHQELLNQKYSYVHNTAKLKAPPPHNMTIYFGTAYVALTREFANFVLKDQRSLDLISWSKDTYSPDEHFWVTLNRIPGMYTLVLPLSSSSQWCYCYYYFKETWFCCIQSKLAWSS</sequence>
<keyword evidence="9" id="KW-0325">Glycoprotein</keyword>
<keyword evidence="6" id="KW-0735">Signal-anchor</keyword>
<keyword evidence="8" id="KW-0472">Membrane</keyword>